<organism evidence="2 3">
    <name type="scientific">Caldicellulosiruptor changbaiensis</name>
    <dbReference type="NCBI Taxonomy" id="1222016"/>
    <lineage>
        <taxon>Bacteria</taxon>
        <taxon>Bacillati</taxon>
        <taxon>Bacillota</taxon>
        <taxon>Bacillota incertae sedis</taxon>
        <taxon>Caldicellulosiruptorales</taxon>
        <taxon>Caldicellulosiruptoraceae</taxon>
        <taxon>Caldicellulosiruptor</taxon>
    </lineage>
</organism>
<dbReference type="GO" id="GO:0005886">
    <property type="term" value="C:plasma membrane"/>
    <property type="evidence" value="ECO:0007669"/>
    <property type="project" value="UniProtKB-SubCell"/>
</dbReference>
<dbReference type="AlphaFoldDB" id="A0A3T0D5F3"/>
<dbReference type="RefSeq" id="WP_127351786.1">
    <property type="nucleotide sequence ID" value="NZ_CP034791.1"/>
</dbReference>
<feature type="transmembrane region" description="Helical" evidence="1">
    <location>
        <begin position="279"/>
        <end position="297"/>
    </location>
</feature>
<dbReference type="GO" id="GO:0140359">
    <property type="term" value="F:ABC-type transporter activity"/>
    <property type="evidence" value="ECO:0007669"/>
    <property type="project" value="InterPro"/>
</dbReference>
<evidence type="ECO:0000256" key="1">
    <source>
        <dbReference type="SAM" id="Phobius"/>
    </source>
</evidence>
<feature type="transmembrane region" description="Helical" evidence="1">
    <location>
        <begin position="164"/>
        <end position="184"/>
    </location>
</feature>
<keyword evidence="1" id="KW-0472">Membrane</keyword>
<evidence type="ECO:0000313" key="3">
    <source>
        <dbReference type="Proteomes" id="UP000282930"/>
    </source>
</evidence>
<feature type="transmembrane region" description="Helical" evidence="1">
    <location>
        <begin position="357"/>
        <end position="379"/>
    </location>
</feature>
<keyword evidence="1" id="KW-0812">Transmembrane</keyword>
<protein>
    <submittedName>
        <fullName evidence="2">Uncharacterized protein</fullName>
    </submittedName>
</protein>
<proteinExistence type="predicted"/>
<gene>
    <name evidence="2" type="ORF">ELD05_06470</name>
</gene>
<sequence length="390" mass="45406">MALYTEIQKILKSRKFLIALIITIGFNILYCWFARNYVFNKSESYIKGYISDTEKQIKQLEQKLKKEKDAKIKKLYQEQIFDLNRIVQEEKLRLQYSKNPKKEMEGRAQYYKMMYENANKTGNYKEQESNKINYQIISENLKKKKYYSINKQLDGWSYLLSQSYGVAFFIIVIIALIIGSGIISDEYKEGTAKLLKTLPIKRANIVFSKFIASVLMISALVIGTQIIFFIVLSIITDSFKYYDVYCNWISRYKVIGFKVYPVLDNVKLLTLLESSILQFMTEIVIILAISGIIVFFSSIFENGAFTSISFIAIIVIISILRQKMLMIKTPVLKLLSLIFPWELSVVYTNYLPNELDWIYASTYVVIGLNLLLTIIFVLGSIEIFKHKEKV</sequence>
<dbReference type="PANTHER" id="PTHR37305:SF1">
    <property type="entry name" value="MEMBRANE PROTEIN"/>
    <property type="match status" value="1"/>
</dbReference>
<name>A0A3T0D5F3_9FIRM</name>
<dbReference type="EMBL" id="CP034791">
    <property type="protein sequence ID" value="AZT90315.1"/>
    <property type="molecule type" value="Genomic_DNA"/>
</dbReference>
<feature type="transmembrane region" description="Helical" evidence="1">
    <location>
        <begin position="16"/>
        <end position="35"/>
    </location>
</feature>
<feature type="transmembrane region" description="Helical" evidence="1">
    <location>
        <begin position="303"/>
        <end position="320"/>
    </location>
</feature>
<keyword evidence="3" id="KW-1185">Reference proteome</keyword>
<accession>A0A3T0D5F3</accession>
<keyword evidence="1" id="KW-1133">Transmembrane helix</keyword>
<dbReference type="Proteomes" id="UP000282930">
    <property type="component" value="Chromosome"/>
</dbReference>
<evidence type="ECO:0000313" key="2">
    <source>
        <dbReference type="EMBL" id="AZT90315.1"/>
    </source>
</evidence>
<reference evidence="2 3" key="1">
    <citation type="submission" date="2018-12" db="EMBL/GenBank/DDBJ databases">
        <title>Genome sequence from the cellulolytic species, Caldicellulosiruptor changbaiensis.</title>
        <authorList>
            <person name="Blumer-Schuette S.E."/>
            <person name="Mendoza C."/>
        </authorList>
    </citation>
    <scope>NUCLEOTIDE SEQUENCE [LARGE SCALE GENOMIC DNA]</scope>
    <source>
        <strain evidence="2 3">CBS-Z</strain>
    </source>
</reference>
<dbReference type="Pfam" id="PF12679">
    <property type="entry name" value="ABC2_membrane_2"/>
    <property type="match status" value="1"/>
</dbReference>
<feature type="transmembrane region" description="Helical" evidence="1">
    <location>
        <begin position="205"/>
        <end position="235"/>
    </location>
</feature>
<dbReference type="PANTHER" id="PTHR37305">
    <property type="entry name" value="INTEGRAL MEMBRANE PROTEIN-RELATED"/>
    <property type="match status" value="1"/>
</dbReference>
<dbReference type="KEGG" id="ccha:ELD05_06470"/>